<protein>
    <submittedName>
        <fullName evidence="1">DusC</fullName>
    </submittedName>
</protein>
<reference evidence="1 2" key="1">
    <citation type="submission" date="2024-03" db="EMBL/GenBank/DDBJ databases">
        <title>The Acrasis kona genome and developmental transcriptomes reveal deep origins of eukaryotic multicellular pathways.</title>
        <authorList>
            <person name="Sheikh S."/>
            <person name="Fu C.-J."/>
            <person name="Brown M.W."/>
            <person name="Baldauf S.L."/>
        </authorList>
    </citation>
    <scope>NUCLEOTIDE SEQUENCE [LARGE SCALE GENOMIC DNA]</scope>
    <source>
        <strain evidence="1 2">ATCC MYA-3509</strain>
    </source>
</reference>
<proteinExistence type="predicted"/>
<dbReference type="Proteomes" id="UP001431209">
    <property type="component" value="Unassembled WGS sequence"/>
</dbReference>
<keyword evidence="2" id="KW-1185">Reference proteome</keyword>
<dbReference type="EMBL" id="JAOPGA020000617">
    <property type="protein sequence ID" value="KAL0479985.1"/>
    <property type="molecule type" value="Genomic_DNA"/>
</dbReference>
<sequence>MRSAWRRVGDLVGSYIPRWLQREKVPSHVPYESKLFIEYVDSITIHKSPGLGNKYDYDGFKFIEAHAILKVESYDEKELIELKRKAKEDADNKLKRKCVSVFAQIKS</sequence>
<comment type="caution">
    <text evidence="1">The sequence shown here is derived from an EMBL/GenBank/DDBJ whole genome shotgun (WGS) entry which is preliminary data.</text>
</comment>
<accession>A0AAW2YT70</accession>
<organism evidence="1 2">
    <name type="scientific">Acrasis kona</name>
    <dbReference type="NCBI Taxonomy" id="1008807"/>
    <lineage>
        <taxon>Eukaryota</taxon>
        <taxon>Discoba</taxon>
        <taxon>Heterolobosea</taxon>
        <taxon>Tetramitia</taxon>
        <taxon>Eutetramitia</taxon>
        <taxon>Acrasidae</taxon>
        <taxon>Acrasis</taxon>
    </lineage>
</organism>
<evidence type="ECO:0000313" key="2">
    <source>
        <dbReference type="Proteomes" id="UP001431209"/>
    </source>
</evidence>
<name>A0AAW2YT70_9EUKA</name>
<dbReference type="AlphaFoldDB" id="A0AAW2YT70"/>
<gene>
    <name evidence="1" type="ORF">AKO1_007304</name>
</gene>
<evidence type="ECO:0000313" key="1">
    <source>
        <dbReference type="EMBL" id="KAL0479985.1"/>
    </source>
</evidence>